<evidence type="ECO:0008006" key="3">
    <source>
        <dbReference type="Google" id="ProtNLM"/>
    </source>
</evidence>
<evidence type="ECO:0000313" key="1">
    <source>
        <dbReference type="EMBL" id="THH27839.1"/>
    </source>
</evidence>
<dbReference type="Gene3D" id="3.40.50.300">
    <property type="entry name" value="P-loop containing nucleotide triphosphate hydrolases"/>
    <property type="match status" value="1"/>
</dbReference>
<evidence type="ECO:0000313" key="2">
    <source>
        <dbReference type="Proteomes" id="UP000308730"/>
    </source>
</evidence>
<organism evidence="1 2">
    <name type="scientific">Antrodiella citrinella</name>
    <dbReference type="NCBI Taxonomy" id="2447956"/>
    <lineage>
        <taxon>Eukaryota</taxon>
        <taxon>Fungi</taxon>
        <taxon>Dikarya</taxon>
        <taxon>Basidiomycota</taxon>
        <taxon>Agaricomycotina</taxon>
        <taxon>Agaricomycetes</taxon>
        <taxon>Polyporales</taxon>
        <taxon>Steccherinaceae</taxon>
        <taxon>Antrodiella</taxon>
    </lineage>
</organism>
<reference evidence="1 2" key="1">
    <citation type="submission" date="2019-02" db="EMBL/GenBank/DDBJ databases">
        <title>Genome sequencing of the rare red list fungi Antrodiella citrinella (Flaviporus citrinellus).</title>
        <authorList>
            <person name="Buettner E."/>
            <person name="Kellner H."/>
        </authorList>
    </citation>
    <scope>NUCLEOTIDE SEQUENCE [LARGE SCALE GENOMIC DNA]</scope>
    <source>
        <strain evidence="1 2">DSM 108506</strain>
    </source>
</reference>
<name>A0A4S4MPH6_9APHY</name>
<comment type="caution">
    <text evidence="1">The sequence shown here is derived from an EMBL/GenBank/DDBJ whole genome shotgun (WGS) entry which is preliminary data.</text>
</comment>
<keyword evidence="2" id="KW-1185">Reference proteome</keyword>
<dbReference type="Proteomes" id="UP000308730">
    <property type="component" value="Unassembled WGS sequence"/>
</dbReference>
<accession>A0A4S4MPH6</accession>
<dbReference type="InterPro" id="IPR027417">
    <property type="entry name" value="P-loop_NTPase"/>
</dbReference>
<feature type="non-terminal residue" evidence="1">
    <location>
        <position position="1"/>
    </location>
</feature>
<proteinExistence type="predicted"/>
<dbReference type="AlphaFoldDB" id="A0A4S4MPH6"/>
<gene>
    <name evidence="1" type="ORF">EUX98_g6349</name>
</gene>
<sequence length="153" mass="16681">YNAHTLNFMHNDCRSRVTIAMDTLSVGIDAADTDDVILIGDTPSNTDDIVQKGGRIRDGRGRDSRLIIYLPKSAVANTDITLGLKEAKRSRAKGPRPTKSDLDNWENEAVGAVHSNAGSRHYGGQQLALGYHIVEDFCSTTVWGLPDEADLTK</sequence>
<dbReference type="EMBL" id="SGPM01000221">
    <property type="protein sequence ID" value="THH27839.1"/>
    <property type="molecule type" value="Genomic_DNA"/>
</dbReference>
<protein>
    <recommendedName>
        <fullName evidence="3">Helicase C-terminal domain-containing protein</fullName>
    </recommendedName>
</protein>